<evidence type="ECO:0000256" key="4">
    <source>
        <dbReference type="ARBA" id="ARBA00022553"/>
    </source>
</evidence>
<evidence type="ECO:0000259" key="21">
    <source>
        <dbReference type="PROSITE" id="PS50011"/>
    </source>
</evidence>
<proteinExistence type="predicted"/>
<dbReference type="InterPro" id="IPR001611">
    <property type="entry name" value="Leu-rich_rpt"/>
</dbReference>
<dbReference type="InterPro" id="IPR017441">
    <property type="entry name" value="Protein_kinase_ATP_BS"/>
</dbReference>
<dbReference type="Gene3D" id="2.60.120.430">
    <property type="entry name" value="Galactose-binding lectin"/>
    <property type="match status" value="1"/>
</dbReference>
<dbReference type="Pfam" id="PF11721">
    <property type="entry name" value="Malectin"/>
    <property type="match status" value="1"/>
</dbReference>
<evidence type="ECO:0000256" key="11">
    <source>
        <dbReference type="ARBA" id="ARBA00022777"/>
    </source>
</evidence>
<keyword evidence="15" id="KW-0675">Receptor</keyword>
<keyword evidence="3" id="KW-0723">Serine/threonine-protein kinase</keyword>
<comment type="subcellular location">
    <subcellularLocation>
        <location evidence="1">Membrane</location>
        <topology evidence="1">Single-pass type I membrane protein</topology>
    </subcellularLocation>
</comment>
<evidence type="ECO:0000256" key="19">
    <source>
        <dbReference type="PROSITE-ProRule" id="PRU10141"/>
    </source>
</evidence>
<keyword evidence="5" id="KW-0433">Leucine-rich repeat</keyword>
<keyword evidence="7 20" id="KW-0812">Transmembrane</keyword>
<keyword evidence="12 19" id="KW-0067">ATP-binding</keyword>
<keyword evidence="23" id="KW-1185">Reference proteome</keyword>
<feature type="binding site" evidence="19">
    <location>
        <position position="553"/>
    </location>
    <ligand>
        <name>ATP</name>
        <dbReference type="ChEBI" id="CHEBI:30616"/>
    </ligand>
</feature>
<dbReference type="InterPro" id="IPR032675">
    <property type="entry name" value="LRR_dom_sf"/>
</dbReference>
<reference evidence="22 23" key="1">
    <citation type="submission" date="2021-02" db="EMBL/GenBank/DDBJ databases">
        <title>Plant Genome Project.</title>
        <authorList>
            <person name="Zhang R.-G."/>
        </authorList>
    </citation>
    <scope>NUCLEOTIDE SEQUENCE [LARGE SCALE GENOMIC DNA]</scope>
    <source>
        <tissue evidence="22">Leaves</tissue>
    </source>
</reference>
<comment type="caution">
    <text evidence="22">The sequence shown here is derived from an EMBL/GenBank/DDBJ whole genome shotgun (WGS) entry which is preliminary data.</text>
</comment>
<evidence type="ECO:0000256" key="10">
    <source>
        <dbReference type="ARBA" id="ARBA00022741"/>
    </source>
</evidence>
<keyword evidence="6" id="KW-0808">Transferase</keyword>
<keyword evidence="13 20" id="KW-1133">Transmembrane helix</keyword>
<evidence type="ECO:0000256" key="2">
    <source>
        <dbReference type="ARBA" id="ARBA00012513"/>
    </source>
</evidence>
<organism evidence="22 23">
    <name type="scientific">Xanthoceras sorbifolium</name>
    <dbReference type="NCBI Taxonomy" id="99658"/>
    <lineage>
        <taxon>Eukaryota</taxon>
        <taxon>Viridiplantae</taxon>
        <taxon>Streptophyta</taxon>
        <taxon>Embryophyta</taxon>
        <taxon>Tracheophyta</taxon>
        <taxon>Spermatophyta</taxon>
        <taxon>Magnoliopsida</taxon>
        <taxon>eudicotyledons</taxon>
        <taxon>Gunneridae</taxon>
        <taxon>Pentapetalae</taxon>
        <taxon>rosids</taxon>
        <taxon>malvids</taxon>
        <taxon>Sapindales</taxon>
        <taxon>Sapindaceae</taxon>
        <taxon>Xanthoceroideae</taxon>
        <taxon>Xanthoceras</taxon>
    </lineage>
</organism>
<gene>
    <name evidence="22" type="ORF">JRO89_XS06G0032400</name>
</gene>
<keyword evidence="10 19" id="KW-0547">Nucleotide-binding</keyword>
<dbReference type="EMBL" id="JAFEMO010000006">
    <property type="protein sequence ID" value="KAH7568685.1"/>
    <property type="molecule type" value="Genomic_DNA"/>
</dbReference>
<dbReference type="InterPro" id="IPR021720">
    <property type="entry name" value="Malectin_dom"/>
</dbReference>
<evidence type="ECO:0000256" key="17">
    <source>
        <dbReference type="ARBA" id="ARBA00047899"/>
    </source>
</evidence>
<dbReference type="Pfam" id="PF00560">
    <property type="entry name" value="LRR_1"/>
    <property type="match status" value="1"/>
</dbReference>
<feature type="transmembrane region" description="Helical" evidence="20">
    <location>
        <begin position="34"/>
        <end position="56"/>
    </location>
</feature>
<protein>
    <recommendedName>
        <fullName evidence="2">non-specific serine/threonine protein kinase</fullName>
        <ecNumber evidence="2">2.7.11.1</ecNumber>
    </recommendedName>
</protein>
<feature type="domain" description="Protein kinase" evidence="21">
    <location>
        <begin position="367"/>
        <end position="668"/>
    </location>
</feature>
<evidence type="ECO:0000256" key="14">
    <source>
        <dbReference type="ARBA" id="ARBA00023136"/>
    </source>
</evidence>
<evidence type="ECO:0000256" key="18">
    <source>
        <dbReference type="ARBA" id="ARBA00048679"/>
    </source>
</evidence>
<name>A0ABQ8HWE4_9ROSI</name>
<dbReference type="PROSITE" id="PS50011">
    <property type="entry name" value="PROTEIN_KINASE_DOM"/>
    <property type="match status" value="1"/>
</dbReference>
<dbReference type="SMART" id="SM00220">
    <property type="entry name" value="S_TKc"/>
    <property type="match status" value="1"/>
</dbReference>
<evidence type="ECO:0000256" key="8">
    <source>
        <dbReference type="ARBA" id="ARBA00022729"/>
    </source>
</evidence>
<evidence type="ECO:0000313" key="23">
    <source>
        <dbReference type="Proteomes" id="UP000827721"/>
    </source>
</evidence>
<evidence type="ECO:0000313" key="22">
    <source>
        <dbReference type="EMBL" id="KAH7568685.1"/>
    </source>
</evidence>
<dbReference type="Gene3D" id="1.10.510.10">
    <property type="entry name" value="Transferase(Phosphotransferase) domain 1"/>
    <property type="match status" value="1"/>
</dbReference>
<keyword evidence="11" id="KW-0418">Kinase</keyword>
<keyword evidence="14 20" id="KW-0472">Membrane</keyword>
<dbReference type="PANTHER" id="PTHR48006">
    <property type="entry name" value="LEUCINE-RICH REPEAT-CONTAINING PROTEIN DDB_G0281931-RELATED"/>
    <property type="match status" value="1"/>
</dbReference>
<evidence type="ECO:0000256" key="3">
    <source>
        <dbReference type="ARBA" id="ARBA00022527"/>
    </source>
</evidence>
<keyword evidence="9" id="KW-0677">Repeat</keyword>
<dbReference type="EC" id="2.7.11.1" evidence="2"/>
<dbReference type="InterPro" id="IPR008271">
    <property type="entry name" value="Ser/Thr_kinase_AS"/>
</dbReference>
<dbReference type="PROSITE" id="PS00108">
    <property type="entry name" value="PROTEIN_KINASE_ST"/>
    <property type="match status" value="1"/>
</dbReference>
<evidence type="ECO:0000256" key="5">
    <source>
        <dbReference type="ARBA" id="ARBA00022614"/>
    </source>
</evidence>
<dbReference type="Gene3D" id="3.30.200.20">
    <property type="entry name" value="Phosphorylase Kinase, domain 1"/>
    <property type="match status" value="1"/>
</dbReference>
<dbReference type="SUPFAM" id="SSF56112">
    <property type="entry name" value="Protein kinase-like (PK-like)"/>
    <property type="match status" value="1"/>
</dbReference>
<comment type="catalytic activity">
    <reaction evidence="17">
        <text>L-threonyl-[protein] + ATP = O-phospho-L-threonyl-[protein] + ADP + H(+)</text>
        <dbReference type="Rhea" id="RHEA:46608"/>
        <dbReference type="Rhea" id="RHEA-COMP:11060"/>
        <dbReference type="Rhea" id="RHEA-COMP:11605"/>
        <dbReference type="ChEBI" id="CHEBI:15378"/>
        <dbReference type="ChEBI" id="CHEBI:30013"/>
        <dbReference type="ChEBI" id="CHEBI:30616"/>
        <dbReference type="ChEBI" id="CHEBI:61977"/>
        <dbReference type="ChEBI" id="CHEBI:456216"/>
        <dbReference type="EC" id="2.7.11.1"/>
    </reaction>
</comment>
<evidence type="ECO:0000256" key="13">
    <source>
        <dbReference type="ARBA" id="ARBA00022989"/>
    </source>
</evidence>
<evidence type="ECO:0000256" key="9">
    <source>
        <dbReference type="ARBA" id="ARBA00022737"/>
    </source>
</evidence>
<keyword evidence="16" id="KW-0325">Glycoprotein</keyword>
<accession>A0ABQ8HWE4</accession>
<dbReference type="PANTHER" id="PTHR48006:SF81">
    <property type="entry name" value="PROTEIN KINASE DOMAIN-CONTAINING PROTEIN"/>
    <property type="match status" value="1"/>
</dbReference>
<evidence type="ECO:0000256" key="12">
    <source>
        <dbReference type="ARBA" id="ARBA00022840"/>
    </source>
</evidence>
<dbReference type="SUPFAM" id="SSF52058">
    <property type="entry name" value="L domain-like"/>
    <property type="match status" value="1"/>
</dbReference>
<keyword evidence="4" id="KW-0597">Phosphoprotein</keyword>
<comment type="catalytic activity">
    <reaction evidence="18">
        <text>L-seryl-[protein] + ATP = O-phospho-L-seryl-[protein] + ADP + H(+)</text>
        <dbReference type="Rhea" id="RHEA:17989"/>
        <dbReference type="Rhea" id="RHEA-COMP:9863"/>
        <dbReference type="Rhea" id="RHEA-COMP:11604"/>
        <dbReference type="ChEBI" id="CHEBI:15378"/>
        <dbReference type="ChEBI" id="CHEBI:29999"/>
        <dbReference type="ChEBI" id="CHEBI:30616"/>
        <dbReference type="ChEBI" id="CHEBI:83421"/>
        <dbReference type="ChEBI" id="CHEBI:456216"/>
        <dbReference type="EC" id="2.7.11.1"/>
    </reaction>
</comment>
<keyword evidence="8" id="KW-0732">Signal</keyword>
<dbReference type="InterPro" id="IPR000719">
    <property type="entry name" value="Prot_kinase_dom"/>
</dbReference>
<dbReference type="Proteomes" id="UP000827721">
    <property type="component" value="Unassembled WGS sequence"/>
</dbReference>
<evidence type="ECO:0000256" key="16">
    <source>
        <dbReference type="ARBA" id="ARBA00023180"/>
    </source>
</evidence>
<dbReference type="InterPro" id="IPR051824">
    <property type="entry name" value="LRR_Rcpt-Like_S/T_Kinase"/>
</dbReference>
<dbReference type="Pfam" id="PF00069">
    <property type="entry name" value="Pkinase"/>
    <property type="match status" value="1"/>
</dbReference>
<dbReference type="InterPro" id="IPR011009">
    <property type="entry name" value="Kinase-like_dom_sf"/>
</dbReference>
<dbReference type="PROSITE" id="PS00107">
    <property type="entry name" value="PROTEIN_KINASE_ATP"/>
    <property type="match status" value="1"/>
</dbReference>
<dbReference type="Gene3D" id="3.80.10.10">
    <property type="entry name" value="Ribonuclease Inhibitor"/>
    <property type="match status" value="1"/>
</dbReference>
<evidence type="ECO:0000256" key="7">
    <source>
        <dbReference type="ARBA" id="ARBA00022692"/>
    </source>
</evidence>
<evidence type="ECO:0000256" key="1">
    <source>
        <dbReference type="ARBA" id="ARBA00004479"/>
    </source>
</evidence>
<sequence length="668" mass="74378">MQGIYIKFLGSKYLSHTQTHITKYQASRYLKPEAMFMFMIMNYESLIILIALVGFLCFRQLTFAQLPLHPDEAHVLGRIATTLGATLMNPTEDPCQSGKLSVTYKSIENNITCNYEDGNFSHVTVLQLKSMSLQGSLPQELVNLTFLEEIDLTRNYLSSKLPKEWASMRHLNRISLTANRLSGEIPTEWGYFTNLTYFRISDNSFNGTLPEFIGSWTKLERLEMYSSGLEGPINPTIFALGNLNNVKITDISGPKFDFPKLINKNMKHLVLRNLSMSGSIPTDVWNMDNLRTLDLTFNKLEGEFNSNDPKPMYIFLSGNKLTGTIPESILLSTEKNMSGLLPCPGGSSCQKYYQSIHINCGGPNVIINHTTYEGDGAGNGAILNYDSGINWGFIKNGNYTVNLHFVEIKFRDEEPYHRVGRRIFDIYIQGILQWKDFNIKEQANGTGKAIVRSFNATVTDNTLVIRLYWAGKGTTCIPIGGIYGPLISAISVCRGFKANCDDLKGLDLQTGTFTFRQLKAATNNFNSANKLGEGGFGSVYKGQLSDGTVIAVKQLSSKSRQGNRSESNTLKLDWATRQKICVGIARGLAFLHEESAIKIVHRDIKATNVLLDRQLNAKISDFGLAKLKEEENTHISTRVAGTVLYGSGICTMGSPDRKADVYSFGVVL</sequence>
<evidence type="ECO:0000256" key="6">
    <source>
        <dbReference type="ARBA" id="ARBA00022679"/>
    </source>
</evidence>
<evidence type="ECO:0000256" key="15">
    <source>
        <dbReference type="ARBA" id="ARBA00023170"/>
    </source>
</evidence>
<evidence type="ECO:0000256" key="20">
    <source>
        <dbReference type="SAM" id="Phobius"/>
    </source>
</evidence>